<feature type="transmembrane region" description="Helical" evidence="6">
    <location>
        <begin position="446"/>
        <end position="467"/>
    </location>
</feature>
<feature type="transmembrane region" description="Helical" evidence="6">
    <location>
        <begin position="12"/>
        <end position="28"/>
    </location>
</feature>
<evidence type="ECO:0000256" key="2">
    <source>
        <dbReference type="ARBA" id="ARBA00022475"/>
    </source>
</evidence>
<evidence type="ECO:0000256" key="6">
    <source>
        <dbReference type="SAM" id="Phobius"/>
    </source>
</evidence>
<gene>
    <name evidence="7" type="ORF">ACFQGB_07665</name>
</gene>
<dbReference type="Proteomes" id="UP001596395">
    <property type="component" value="Unassembled WGS sequence"/>
</dbReference>
<name>A0ABD5VBL2_9EURY</name>
<evidence type="ECO:0000256" key="5">
    <source>
        <dbReference type="ARBA" id="ARBA00023136"/>
    </source>
</evidence>
<protein>
    <submittedName>
        <fullName evidence="7">Oligosaccharide flippase family protein</fullName>
    </submittedName>
</protein>
<comment type="caution">
    <text evidence="7">The sequence shown here is derived from an EMBL/GenBank/DDBJ whole genome shotgun (WGS) entry which is preliminary data.</text>
</comment>
<keyword evidence="3 6" id="KW-0812">Transmembrane</keyword>
<keyword evidence="4 6" id="KW-1133">Transmembrane helix</keyword>
<feature type="transmembrane region" description="Helical" evidence="6">
    <location>
        <begin position="40"/>
        <end position="62"/>
    </location>
</feature>
<dbReference type="InterPro" id="IPR050833">
    <property type="entry name" value="Poly_Biosynth_Transport"/>
</dbReference>
<keyword evidence="8" id="KW-1185">Reference proteome</keyword>
<organism evidence="7 8">
    <name type="scientific">Halorubellus litoreus</name>
    <dbReference type="NCBI Taxonomy" id="755308"/>
    <lineage>
        <taxon>Archaea</taxon>
        <taxon>Methanobacteriati</taxon>
        <taxon>Methanobacteriota</taxon>
        <taxon>Stenosarchaea group</taxon>
        <taxon>Halobacteria</taxon>
        <taxon>Halobacteriales</taxon>
        <taxon>Halorubellaceae</taxon>
        <taxon>Halorubellus</taxon>
    </lineage>
</organism>
<dbReference type="EMBL" id="JBHSXN010000002">
    <property type="protein sequence ID" value="MFC6952740.1"/>
    <property type="molecule type" value="Genomic_DNA"/>
</dbReference>
<feature type="transmembrane region" description="Helical" evidence="6">
    <location>
        <begin position="103"/>
        <end position="123"/>
    </location>
</feature>
<feature type="transmembrane region" description="Helical" evidence="6">
    <location>
        <begin position="279"/>
        <end position="301"/>
    </location>
</feature>
<evidence type="ECO:0000313" key="8">
    <source>
        <dbReference type="Proteomes" id="UP001596395"/>
    </source>
</evidence>
<evidence type="ECO:0000256" key="3">
    <source>
        <dbReference type="ARBA" id="ARBA00022692"/>
    </source>
</evidence>
<proteinExistence type="predicted"/>
<feature type="transmembrane region" description="Helical" evidence="6">
    <location>
        <begin position="385"/>
        <end position="407"/>
    </location>
</feature>
<dbReference type="Pfam" id="PF13440">
    <property type="entry name" value="Polysacc_synt_3"/>
    <property type="match status" value="1"/>
</dbReference>
<reference evidence="7 8" key="1">
    <citation type="journal article" date="2019" name="Int. J. Syst. Evol. Microbiol.">
        <title>The Global Catalogue of Microorganisms (GCM) 10K type strain sequencing project: providing services to taxonomists for standard genome sequencing and annotation.</title>
        <authorList>
            <consortium name="The Broad Institute Genomics Platform"/>
            <consortium name="The Broad Institute Genome Sequencing Center for Infectious Disease"/>
            <person name="Wu L."/>
            <person name="Ma J."/>
        </authorList>
    </citation>
    <scope>NUCLEOTIDE SEQUENCE [LARGE SCALE GENOMIC DNA]</scope>
    <source>
        <strain evidence="7 8">GX26</strain>
    </source>
</reference>
<feature type="transmembrane region" description="Helical" evidence="6">
    <location>
        <begin position="74"/>
        <end position="97"/>
    </location>
</feature>
<evidence type="ECO:0000256" key="4">
    <source>
        <dbReference type="ARBA" id="ARBA00022989"/>
    </source>
</evidence>
<evidence type="ECO:0000313" key="7">
    <source>
        <dbReference type="EMBL" id="MFC6952740.1"/>
    </source>
</evidence>
<accession>A0ABD5VBL2</accession>
<feature type="transmembrane region" description="Helical" evidence="6">
    <location>
        <begin position="360"/>
        <end position="379"/>
    </location>
</feature>
<dbReference type="RefSeq" id="WP_336349727.1">
    <property type="nucleotide sequence ID" value="NZ_JAZAQL010000002.1"/>
</dbReference>
<feature type="transmembrane region" description="Helical" evidence="6">
    <location>
        <begin position="419"/>
        <end position="440"/>
    </location>
</feature>
<evidence type="ECO:0000256" key="1">
    <source>
        <dbReference type="ARBA" id="ARBA00004651"/>
    </source>
</evidence>
<sequence length="487" mass="50155">MAVGVETSKRFLTNVLGTVAGFLGTLYFTRELGFAGVGTYAVFVSLQMVAGSLATFGVFAVLTKRVSEGRDQAAYFTTGALLVGAGTAAVAAVTVALRGPINAVVGVDVALLVPAGVLSWGLFRLSGAFLEGKQRVALAGALDSGRHAVVVPIQVALVLDGYGVHGLVYGLVAGQTLTFLASYLGYARVVPNLPTLDVVRDFLGYSKYAYVQVVADQLFKHADYVILGTFAGAGPTGVYKNAFQITEASTLFASALSKVSFPKLSELTETGDDAEVARLFAALFTYGGLVAIPVAAGGAVVGNDLLLTLYGENPGTTTLPLLGVVGLANALVPLLAVANLLNGYRTSLERFSLGTGNPRLYAASGVVLVTVYAVTAVPLTIAYDAWGVAIATVLAFGVSVAANLVLLDERVPLGALRDVGAELLAALVMTGVVAVLVDALGAAHGALRLGFVLAIGATTYFAVLLALSERIRIDARHVADDILADVR</sequence>
<keyword evidence="5 6" id="KW-0472">Membrane</keyword>
<comment type="subcellular location">
    <subcellularLocation>
        <location evidence="1">Cell membrane</location>
        <topology evidence="1">Multi-pass membrane protein</topology>
    </subcellularLocation>
</comment>
<dbReference type="GO" id="GO:0005886">
    <property type="term" value="C:plasma membrane"/>
    <property type="evidence" value="ECO:0007669"/>
    <property type="project" value="UniProtKB-SubCell"/>
</dbReference>
<dbReference type="PANTHER" id="PTHR30250">
    <property type="entry name" value="PST FAMILY PREDICTED COLANIC ACID TRANSPORTER"/>
    <property type="match status" value="1"/>
</dbReference>
<dbReference type="PANTHER" id="PTHR30250:SF28">
    <property type="entry name" value="POLYSACCHARIDE BIOSYNTHESIS PROTEIN"/>
    <property type="match status" value="1"/>
</dbReference>
<dbReference type="AlphaFoldDB" id="A0ABD5VBL2"/>
<keyword evidence="2" id="KW-1003">Cell membrane</keyword>
<feature type="transmembrane region" description="Helical" evidence="6">
    <location>
        <begin position="321"/>
        <end position="340"/>
    </location>
</feature>